<keyword evidence="4" id="KW-0539">Nucleus</keyword>
<organism evidence="6">
    <name type="scientific">Fagus sylvatica</name>
    <name type="common">Beechnut</name>
    <dbReference type="NCBI Taxonomy" id="28930"/>
    <lineage>
        <taxon>Eukaryota</taxon>
        <taxon>Viridiplantae</taxon>
        <taxon>Streptophyta</taxon>
        <taxon>Embryophyta</taxon>
        <taxon>Tracheophyta</taxon>
        <taxon>Spermatophyta</taxon>
        <taxon>Magnoliopsida</taxon>
        <taxon>eudicotyledons</taxon>
        <taxon>Gunneridae</taxon>
        <taxon>Pentapetalae</taxon>
        <taxon>rosids</taxon>
        <taxon>fabids</taxon>
        <taxon>Fagales</taxon>
        <taxon>Fagaceae</taxon>
        <taxon>Fagus</taxon>
    </lineage>
</organism>
<keyword evidence="3" id="KW-0804">Transcription</keyword>
<name>A0A2N9GEM5_FAGSY</name>
<evidence type="ECO:0000313" key="6">
    <source>
        <dbReference type="EMBL" id="SPC98003.1"/>
    </source>
</evidence>
<proteinExistence type="predicted"/>
<evidence type="ECO:0000256" key="4">
    <source>
        <dbReference type="ARBA" id="ARBA00023242"/>
    </source>
</evidence>
<evidence type="ECO:0000259" key="5">
    <source>
        <dbReference type="PROSITE" id="PS51519"/>
    </source>
</evidence>
<feature type="domain" description="RWP-RK" evidence="5">
    <location>
        <begin position="1"/>
        <end position="82"/>
    </location>
</feature>
<reference evidence="6" key="1">
    <citation type="submission" date="2018-02" db="EMBL/GenBank/DDBJ databases">
        <authorList>
            <person name="Cohen D.B."/>
            <person name="Kent A.D."/>
        </authorList>
    </citation>
    <scope>NUCLEOTIDE SEQUENCE</scope>
</reference>
<keyword evidence="2" id="KW-0238">DNA-binding</keyword>
<dbReference type="PANTHER" id="PTHR48460:SF1">
    <property type="entry name" value="RWP-RK DOMAIN-CONTAINING PROTEIN"/>
    <property type="match status" value="1"/>
</dbReference>
<dbReference type="GO" id="GO:0003677">
    <property type="term" value="F:DNA binding"/>
    <property type="evidence" value="ECO:0007669"/>
    <property type="project" value="UniProtKB-KW"/>
</dbReference>
<accession>A0A2N9GEM5</accession>
<dbReference type="AlphaFoldDB" id="A0A2N9GEM5"/>
<dbReference type="PANTHER" id="PTHR48460">
    <property type="entry name" value="RWP-RK DOMAIN-CONTAINING PROTEIN"/>
    <property type="match status" value="1"/>
</dbReference>
<evidence type="ECO:0000256" key="1">
    <source>
        <dbReference type="ARBA" id="ARBA00023015"/>
    </source>
</evidence>
<dbReference type="InterPro" id="IPR003035">
    <property type="entry name" value="RWP-RK_dom"/>
</dbReference>
<protein>
    <recommendedName>
        <fullName evidence="5">RWP-RK domain-containing protein</fullName>
    </recommendedName>
</protein>
<dbReference type="EMBL" id="OIVN01001822">
    <property type="protein sequence ID" value="SPC98003.1"/>
    <property type="molecule type" value="Genomic_DNA"/>
</dbReference>
<dbReference type="Pfam" id="PF02042">
    <property type="entry name" value="RWP-RK"/>
    <property type="match status" value="1"/>
</dbReference>
<dbReference type="PROSITE" id="PS51519">
    <property type="entry name" value="RWP_RK"/>
    <property type="match status" value="1"/>
</dbReference>
<sequence>MSAHQNPNTNTAASLTFDHISKHFSLPLNDAASNLGVCTSVLKKICRDNGLDRWPYRKFLSGKSVEEITRYAARERYKELAELSKVGRESGAQKSNNDMSKLKGSKNVQTLRPQALLSTSLTKGIAALDEFKYGFPSHGLSTASNKWWGSSSPDGCEATLGDGVETNQDDKHQSQEMVGDGPGIIIFDKEECESVKEGSNIGPQGTGLLMTVRKRTVEEGREALKLGVFRGYGINKISKREKTLLLRIFKSSLPKRWIHGSS</sequence>
<evidence type="ECO:0000256" key="2">
    <source>
        <dbReference type="ARBA" id="ARBA00023125"/>
    </source>
</evidence>
<gene>
    <name evidence="6" type="ORF">FSB_LOCUS25885</name>
</gene>
<evidence type="ECO:0000256" key="3">
    <source>
        <dbReference type="ARBA" id="ARBA00023163"/>
    </source>
</evidence>
<keyword evidence="1" id="KW-0805">Transcription regulation</keyword>